<evidence type="ECO:0000256" key="1">
    <source>
        <dbReference type="ARBA" id="ARBA00023242"/>
    </source>
</evidence>
<feature type="region of interest" description="Disordered" evidence="2">
    <location>
        <begin position="312"/>
        <end position="333"/>
    </location>
</feature>
<dbReference type="InterPro" id="IPR000949">
    <property type="entry name" value="ELM2_dom"/>
</dbReference>
<dbReference type="GO" id="GO:0003677">
    <property type="term" value="F:DNA binding"/>
    <property type="evidence" value="ECO:0007669"/>
    <property type="project" value="InterPro"/>
</dbReference>
<evidence type="ECO:0000313" key="4">
    <source>
        <dbReference type="EMBL" id="KAH6830002.1"/>
    </source>
</evidence>
<evidence type="ECO:0000259" key="3">
    <source>
        <dbReference type="PROSITE" id="PS51011"/>
    </source>
</evidence>
<dbReference type="SMART" id="SM01014">
    <property type="entry name" value="ARID"/>
    <property type="match status" value="1"/>
</dbReference>
<dbReference type="Gene3D" id="1.10.150.60">
    <property type="entry name" value="ARID DNA-binding domain"/>
    <property type="match status" value="1"/>
</dbReference>
<dbReference type="Pfam" id="PF01388">
    <property type="entry name" value="ARID"/>
    <property type="match status" value="1"/>
</dbReference>
<protein>
    <recommendedName>
        <fullName evidence="3">ARID domain-containing protein</fullName>
    </recommendedName>
</protein>
<sequence>MAGWLKRENDGSGMKDCLDTLQEAQTPEILFDFEKDNNGDGKVKWSFTEFLRAFLEEVHGISCLRPLPPVIGEGQTVDLLKLQIVVRKRGGYCSISENGLWSSVAADCGFDLRFSAALKLVYVKYLDTLDRWLRKTEKYREEGASGIEERYINFSRFLMELDSDPNVFISGIASKVEKDDEFVELKKREFGGVNENVGFVELNVDVKSFGENWSNKNRGSGNVNVNEKQCVENGGDGDDPRMEEDSVSKKRKRECYTGMLNWIRKVAKDPGGPAAEPLPERQKWKGYGSELQWKQILLVREAMLLKRNVEAGPEQSVWQKKQKMHPSMYDDDRCGSERLRCSQRILTSKDFSRKARERGGTESSSSGCLSDGDNAEKQSVSTADSPAYLSHYRKKRIPMGSHYQADLPKFQGGDYESDPKWLGTKIWPLDLSEQKKKSLIERDRIGKGRQESCGCQFIGSLECVRFHVREKRLKVKLELGSAFYLWKFDAMGEDVAFSWTKEDKMKFQHVVQSNPLSAEKYFWDELFKHFPKKGREALVSYYFNVFLLQRRGIQNRTSPSNIDSDDEDSEFGPIANRFGAGSIFCSPKKPHSNSR</sequence>
<dbReference type="PANTHER" id="PTHR46410">
    <property type="entry name" value="AT-RICH INTERACTIVE DOMAIN-CONTAINING PROTEIN 2"/>
    <property type="match status" value="1"/>
</dbReference>
<reference evidence="4 5" key="1">
    <citation type="journal article" date="2021" name="Nat. Commun.">
        <title>Incipient diploidization of the medicinal plant Perilla within 10,000 years.</title>
        <authorList>
            <person name="Zhang Y."/>
            <person name="Shen Q."/>
            <person name="Leng L."/>
            <person name="Zhang D."/>
            <person name="Chen S."/>
            <person name="Shi Y."/>
            <person name="Ning Z."/>
            <person name="Chen S."/>
        </authorList>
    </citation>
    <scope>NUCLEOTIDE SEQUENCE [LARGE SCALE GENOMIC DNA]</scope>
    <source>
        <strain evidence="5">cv. PC099</strain>
    </source>
</reference>
<organism evidence="4 5">
    <name type="scientific">Perilla frutescens var. hirtella</name>
    <name type="common">Perilla citriodora</name>
    <name type="synonym">Perilla setoyensis</name>
    <dbReference type="NCBI Taxonomy" id="608512"/>
    <lineage>
        <taxon>Eukaryota</taxon>
        <taxon>Viridiplantae</taxon>
        <taxon>Streptophyta</taxon>
        <taxon>Embryophyta</taxon>
        <taxon>Tracheophyta</taxon>
        <taxon>Spermatophyta</taxon>
        <taxon>Magnoliopsida</taxon>
        <taxon>eudicotyledons</taxon>
        <taxon>Gunneridae</taxon>
        <taxon>Pentapetalae</taxon>
        <taxon>asterids</taxon>
        <taxon>lamiids</taxon>
        <taxon>Lamiales</taxon>
        <taxon>Lamiaceae</taxon>
        <taxon>Nepetoideae</taxon>
        <taxon>Elsholtzieae</taxon>
        <taxon>Perilla</taxon>
    </lineage>
</organism>
<feature type="domain" description="ARID" evidence="3">
    <location>
        <begin position="41"/>
        <end position="134"/>
    </location>
</feature>
<evidence type="ECO:0000256" key="2">
    <source>
        <dbReference type="SAM" id="MobiDB-lite"/>
    </source>
</evidence>
<dbReference type="InterPro" id="IPR036431">
    <property type="entry name" value="ARID_dom_sf"/>
</dbReference>
<evidence type="ECO:0000313" key="5">
    <source>
        <dbReference type="Proteomes" id="UP001190926"/>
    </source>
</evidence>
<dbReference type="SMART" id="SM00501">
    <property type="entry name" value="BRIGHT"/>
    <property type="match status" value="1"/>
</dbReference>
<keyword evidence="5" id="KW-1185">Reference proteome</keyword>
<dbReference type="EMBL" id="SDAM02000101">
    <property type="protein sequence ID" value="KAH6830002.1"/>
    <property type="molecule type" value="Genomic_DNA"/>
</dbReference>
<name>A0AAD4JA87_PERFH</name>
<gene>
    <name evidence="4" type="ORF">C2S53_000317</name>
</gene>
<dbReference type="PANTHER" id="PTHR46410:SF1">
    <property type="entry name" value="AT-RICH INTERACTIVE DOMAIN-CONTAINING PROTEIN 1"/>
    <property type="match status" value="1"/>
</dbReference>
<dbReference type="SUPFAM" id="SSF46774">
    <property type="entry name" value="ARID-like"/>
    <property type="match status" value="1"/>
</dbReference>
<feature type="region of interest" description="Disordered" evidence="2">
    <location>
        <begin position="350"/>
        <end position="382"/>
    </location>
</feature>
<feature type="compositionally biased region" description="Polar residues" evidence="2">
    <location>
        <begin position="217"/>
        <end position="227"/>
    </location>
</feature>
<dbReference type="Proteomes" id="UP001190926">
    <property type="component" value="Unassembled WGS sequence"/>
</dbReference>
<feature type="compositionally biased region" description="Basic and acidic residues" evidence="2">
    <location>
        <begin position="350"/>
        <end position="360"/>
    </location>
</feature>
<dbReference type="CDD" id="cd16100">
    <property type="entry name" value="ARID"/>
    <property type="match status" value="1"/>
</dbReference>
<dbReference type="SMART" id="SM01189">
    <property type="entry name" value="ELM2"/>
    <property type="match status" value="1"/>
</dbReference>
<dbReference type="InterPro" id="IPR001606">
    <property type="entry name" value="ARID_dom"/>
</dbReference>
<keyword evidence="1" id="KW-0539">Nucleus</keyword>
<dbReference type="PROSITE" id="PS51011">
    <property type="entry name" value="ARID"/>
    <property type="match status" value="1"/>
</dbReference>
<feature type="compositionally biased region" description="Basic and acidic residues" evidence="2">
    <location>
        <begin position="238"/>
        <end position="248"/>
    </location>
</feature>
<comment type="caution">
    <text evidence="4">The sequence shown here is derived from an EMBL/GenBank/DDBJ whole genome shotgun (WGS) entry which is preliminary data.</text>
</comment>
<feature type="region of interest" description="Disordered" evidence="2">
    <location>
        <begin position="217"/>
        <end position="250"/>
    </location>
</feature>
<dbReference type="AlphaFoldDB" id="A0AAD4JA87"/>
<accession>A0AAD4JA87</accession>
<proteinExistence type="predicted"/>